<keyword evidence="3" id="KW-1185">Reference proteome</keyword>
<dbReference type="EMBL" id="CP032157">
    <property type="protein sequence ID" value="AXY78104.1"/>
    <property type="molecule type" value="Genomic_DNA"/>
</dbReference>
<evidence type="ECO:0000313" key="2">
    <source>
        <dbReference type="EMBL" id="AXY78104.1"/>
    </source>
</evidence>
<dbReference type="OrthoDB" id="1117657at2"/>
<evidence type="ECO:0000256" key="1">
    <source>
        <dbReference type="SAM" id="SignalP"/>
    </source>
</evidence>
<protein>
    <recommendedName>
        <fullName evidence="4">Adhesin domain-containing protein</fullName>
    </recommendedName>
</protein>
<name>A0A3B7MU87_9BACT</name>
<gene>
    <name evidence="2" type="ORF">D3H65_30735</name>
</gene>
<dbReference type="RefSeq" id="WP_119053977.1">
    <property type="nucleotide sequence ID" value="NZ_CP032157.1"/>
</dbReference>
<dbReference type="Proteomes" id="UP000263900">
    <property type="component" value="Chromosome"/>
</dbReference>
<accession>A0A3B7MU87</accession>
<feature type="signal peptide" evidence="1">
    <location>
        <begin position="1"/>
        <end position="24"/>
    </location>
</feature>
<feature type="chain" id="PRO_5017606424" description="Adhesin domain-containing protein" evidence="1">
    <location>
        <begin position="25"/>
        <end position="328"/>
    </location>
</feature>
<evidence type="ECO:0008006" key="4">
    <source>
        <dbReference type="Google" id="ProtNLM"/>
    </source>
</evidence>
<dbReference type="AlphaFoldDB" id="A0A3B7MU87"/>
<evidence type="ECO:0000313" key="3">
    <source>
        <dbReference type="Proteomes" id="UP000263900"/>
    </source>
</evidence>
<reference evidence="2 3" key="1">
    <citation type="submission" date="2018-09" db="EMBL/GenBank/DDBJ databases">
        <title>Genome sequencing of strain 6GH32-13.</title>
        <authorList>
            <person name="Weon H.-Y."/>
            <person name="Heo J."/>
            <person name="Kwon S.-W."/>
        </authorList>
    </citation>
    <scope>NUCLEOTIDE SEQUENCE [LARGE SCALE GENOMIC DNA]</scope>
    <source>
        <strain evidence="2 3">5GH32-13</strain>
    </source>
</reference>
<dbReference type="KEGG" id="pseg:D3H65_30735"/>
<sequence>MKIQKAYRVTLLITALAFGTQVMAAGDPMVEKKKTYSKSYAVSNSDKISLSNQFGEMKISTWDKGEVKVDVTITTEAGSDERAQQLLDIINIQDGKSGSGVYFKTKIGNNNNNDRGKGEKQSFHIDYVVYVPASGTVDARNEFGPLSIGDFKGKIWLESKFGSLTAGNLSGEGNVNVEFGKATIGSMVGGSLTIKFSRGLVNNLSGDVKANFEHSSVKLGVENDLKNIDIKNSFTQLYLDVNTNLSANFDISTSFCDVKNKTSFDIKKEGDDDDRSGPKFDFHYSGKAGSGNTRVRVKASFGDVTIGHNIDFDVNADDKKRKEKTRNI</sequence>
<organism evidence="2 3">
    <name type="scientific">Paraflavitalea soli</name>
    <dbReference type="NCBI Taxonomy" id="2315862"/>
    <lineage>
        <taxon>Bacteria</taxon>
        <taxon>Pseudomonadati</taxon>
        <taxon>Bacteroidota</taxon>
        <taxon>Chitinophagia</taxon>
        <taxon>Chitinophagales</taxon>
        <taxon>Chitinophagaceae</taxon>
        <taxon>Paraflavitalea</taxon>
    </lineage>
</organism>
<keyword evidence="1" id="KW-0732">Signal</keyword>
<proteinExistence type="predicted"/>